<evidence type="ECO:0000313" key="2">
    <source>
        <dbReference type="EMBL" id="MBB5058400.1"/>
    </source>
</evidence>
<comment type="caution">
    <text evidence="2">The sequence shown here is derived from an EMBL/GenBank/DDBJ whole genome shotgun (WGS) entry which is preliminary data.</text>
</comment>
<dbReference type="InterPro" id="IPR029060">
    <property type="entry name" value="PIN-like_dom_sf"/>
</dbReference>
<dbReference type="AlphaFoldDB" id="A0A7W8E5P7"/>
<protein>
    <submittedName>
        <fullName evidence="2">Putative nucleic acid-binding protein</fullName>
    </submittedName>
</protein>
<dbReference type="EMBL" id="JACHIP010000004">
    <property type="protein sequence ID" value="MBB5058400.1"/>
    <property type="molecule type" value="Genomic_DNA"/>
</dbReference>
<dbReference type="RefSeq" id="WP_184218022.1">
    <property type="nucleotide sequence ID" value="NZ_JACHIP010000004.1"/>
</dbReference>
<name>A0A7W8E5P7_9BACT</name>
<sequence>MRIYFDACAINRLTDDLTQQRVSDEAKAVELVFRLITDGSAEMVASTALRLELSRNADIEKRSDSMQMLALAGSLIDFLPPIRLRADEFERSGYGAFDAVHLASAEYVSADILLTTDDRFCKLALRRAGQPTVDVANPLDWARKTGLL</sequence>
<reference evidence="2 3" key="1">
    <citation type="submission" date="2020-08" db="EMBL/GenBank/DDBJ databases">
        <title>Genomic Encyclopedia of Type Strains, Phase IV (KMG-V): Genome sequencing to study the core and pangenomes of soil and plant-associated prokaryotes.</title>
        <authorList>
            <person name="Whitman W."/>
        </authorList>
    </citation>
    <scope>NUCLEOTIDE SEQUENCE [LARGE SCALE GENOMIC DNA]</scope>
    <source>
        <strain evidence="2 3">M8UP14</strain>
    </source>
</reference>
<organism evidence="2 3">
    <name type="scientific">Granulicella aggregans</name>
    <dbReference type="NCBI Taxonomy" id="474949"/>
    <lineage>
        <taxon>Bacteria</taxon>
        <taxon>Pseudomonadati</taxon>
        <taxon>Acidobacteriota</taxon>
        <taxon>Terriglobia</taxon>
        <taxon>Terriglobales</taxon>
        <taxon>Acidobacteriaceae</taxon>
        <taxon>Granulicella</taxon>
    </lineage>
</organism>
<proteinExistence type="predicted"/>
<dbReference type="Pfam" id="PF01850">
    <property type="entry name" value="PIN"/>
    <property type="match status" value="1"/>
</dbReference>
<evidence type="ECO:0000313" key="3">
    <source>
        <dbReference type="Proteomes" id="UP000540989"/>
    </source>
</evidence>
<dbReference type="SUPFAM" id="SSF88723">
    <property type="entry name" value="PIN domain-like"/>
    <property type="match status" value="1"/>
</dbReference>
<keyword evidence="3" id="KW-1185">Reference proteome</keyword>
<feature type="domain" description="PIN" evidence="1">
    <location>
        <begin position="3"/>
        <end position="124"/>
    </location>
</feature>
<accession>A0A7W8E5P7</accession>
<gene>
    <name evidence="2" type="ORF">HDF16_003114</name>
</gene>
<dbReference type="InterPro" id="IPR002716">
    <property type="entry name" value="PIN_dom"/>
</dbReference>
<dbReference type="Proteomes" id="UP000540989">
    <property type="component" value="Unassembled WGS sequence"/>
</dbReference>
<evidence type="ECO:0000259" key="1">
    <source>
        <dbReference type="Pfam" id="PF01850"/>
    </source>
</evidence>